<dbReference type="CDD" id="cd18140">
    <property type="entry name" value="HLD_clamp_RFC"/>
    <property type="match status" value="1"/>
</dbReference>
<dbReference type="PANTHER" id="PTHR43094:SF1">
    <property type="entry name" value="AMINOTRANSFERASE CLASS-III"/>
    <property type="match status" value="1"/>
</dbReference>
<keyword evidence="12" id="KW-0032">Aminotransferase</keyword>
<evidence type="ECO:0000256" key="1">
    <source>
        <dbReference type="ARBA" id="ARBA00004123"/>
    </source>
</evidence>
<keyword evidence="4" id="KW-0235">DNA replication</keyword>
<dbReference type="InterPro" id="IPR015421">
    <property type="entry name" value="PyrdxlP-dep_Trfase_major"/>
</dbReference>
<evidence type="ECO:0000256" key="6">
    <source>
        <dbReference type="ARBA" id="ARBA00022840"/>
    </source>
</evidence>
<dbReference type="GO" id="GO:0016887">
    <property type="term" value="F:ATP hydrolysis activity"/>
    <property type="evidence" value="ECO:0007669"/>
    <property type="project" value="InterPro"/>
</dbReference>
<name>A0A8H6RCF9_9PEZI</name>
<evidence type="ECO:0000256" key="8">
    <source>
        <dbReference type="ARBA" id="ARBA00023242"/>
    </source>
</evidence>
<dbReference type="InterPro" id="IPR047854">
    <property type="entry name" value="RFC_lid"/>
</dbReference>
<keyword evidence="5" id="KW-0547">Nucleotide-binding</keyword>
<evidence type="ECO:0000256" key="7">
    <source>
        <dbReference type="ARBA" id="ARBA00022898"/>
    </source>
</evidence>
<dbReference type="Gene3D" id="1.10.8.60">
    <property type="match status" value="1"/>
</dbReference>
<evidence type="ECO:0000313" key="12">
    <source>
        <dbReference type="EMBL" id="KAF7189300.1"/>
    </source>
</evidence>
<keyword evidence="6" id="KW-0067">ATP-binding</keyword>
<dbReference type="InterPro" id="IPR015422">
    <property type="entry name" value="PyrdxlP-dep_Trfase_small"/>
</dbReference>
<dbReference type="Gene3D" id="1.20.272.10">
    <property type="match status" value="1"/>
</dbReference>
<dbReference type="FunFam" id="3.40.50.300:FF:000129">
    <property type="entry name" value="Replication factor C subunit 5"/>
    <property type="match status" value="1"/>
</dbReference>
<evidence type="ECO:0000256" key="3">
    <source>
        <dbReference type="ARBA" id="ARBA00008954"/>
    </source>
</evidence>
<dbReference type="PANTHER" id="PTHR43094">
    <property type="entry name" value="AMINOTRANSFERASE"/>
    <property type="match status" value="1"/>
</dbReference>
<dbReference type="CDD" id="cd00610">
    <property type="entry name" value="OAT_like"/>
    <property type="match status" value="1"/>
</dbReference>
<dbReference type="GO" id="GO:0005829">
    <property type="term" value="C:cytosol"/>
    <property type="evidence" value="ECO:0007669"/>
    <property type="project" value="TreeGrafter"/>
</dbReference>
<dbReference type="InterPro" id="IPR005814">
    <property type="entry name" value="Aminotrans_3"/>
</dbReference>
<keyword evidence="13" id="KW-1185">Reference proteome</keyword>
<accession>A0A8H6RCF9</accession>
<dbReference type="Gene3D" id="3.90.1150.10">
    <property type="entry name" value="Aspartate Aminotransferase, domain 1"/>
    <property type="match status" value="1"/>
</dbReference>
<evidence type="ECO:0000256" key="10">
    <source>
        <dbReference type="SAM" id="MobiDB-lite"/>
    </source>
</evidence>
<dbReference type="GO" id="GO:0031391">
    <property type="term" value="C:Elg1 RFC-like complex"/>
    <property type="evidence" value="ECO:0007669"/>
    <property type="project" value="UniProtKB-ARBA"/>
</dbReference>
<dbReference type="OrthoDB" id="4199794at2759"/>
<dbReference type="FunFam" id="1.20.272.10:FF:000004">
    <property type="entry name" value="Replication factor C subunit 5"/>
    <property type="match status" value="1"/>
</dbReference>
<evidence type="ECO:0000313" key="13">
    <source>
        <dbReference type="Proteomes" id="UP000660729"/>
    </source>
</evidence>
<comment type="similarity">
    <text evidence="2">Belongs to the activator 1 small subunits family.</text>
</comment>
<dbReference type="GO" id="GO:0005524">
    <property type="term" value="F:ATP binding"/>
    <property type="evidence" value="ECO:0007669"/>
    <property type="project" value="UniProtKB-KW"/>
</dbReference>
<keyword evidence="7" id="KW-0663">Pyridoxal phosphate</keyword>
<keyword evidence="12" id="KW-0808">Transferase</keyword>
<dbReference type="InterPro" id="IPR003593">
    <property type="entry name" value="AAA+_ATPase"/>
</dbReference>
<dbReference type="CDD" id="cd00009">
    <property type="entry name" value="AAA"/>
    <property type="match status" value="1"/>
</dbReference>
<dbReference type="InterPro" id="IPR013748">
    <property type="entry name" value="Rep_factorC_C"/>
</dbReference>
<dbReference type="GO" id="GO:0005634">
    <property type="term" value="C:nucleus"/>
    <property type="evidence" value="ECO:0007669"/>
    <property type="project" value="UniProtKB-SubCell"/>
</dbReference>
<dbReference type="GO" id="GO:0030170">
    <property type="term" value="F:pyridoxal phosphate binding"/>
    <property type="evidence" value="ECO:0007669"/>
    <property type="project" value="InterPro"/>
</dbReference>
<protein>
    <recommendedName>
        <fullName evidence="9">Replication factor C subunit 3</fullName>
    </recommendedName>
</protein>
<feature type="domain" description="AAA+ ATPase" evidence="11">
    <location>
        <begin position="514"/>
        <end position="654"/>
    </location>
</feature>
<evidence type="ECO:0000256" key="4">
    <source>
        <dbReference type="ARBA" id="ARBA00022705"/>
    </source>
</evidence>
<keyword evidence="8" id="KW-0539">Nucleus</keyword>
<dbReference type="Pfam" id="PF08542">
    <property type="entry name" value="Rep_fac_C"/>
    <property type="match status" value="1"/>
</dbReference>
<dbReference type="SUPFAM" id="SSF52540">
    <property type="entry name" value="P-loop containing nucleoside triphosphate hydrolases"/>
    <property type="match status" value="1"/>
</dbReference>
<comment type="subcellular location">
    <subcellularLocation>
        <location evidence="1">Nucleus</location>
    </subcellularLocation>
</comment>
<dbReference type="InterPro" id="IPR003959">
    <property type="entry name" value="ATPase_AAA_core"/>
</dbReference>
<dbReference type="InterPro" id="IPR027417">
    <property type="entry name" value="P-loop_NTPase"/>
</dbReference>
<feature type="region of interest" description="Disordered" evidence="10">
    <location>
        <begin position="453"/>
        <end position="473"/>
    </location>
</feature>
<dbReference type="InterPro" id="IPR008921">
    <property type="entry name" value="DNA_pol3_clamp-load_cplx_C"/>
</dbReference>
<dbReference type="Gene3D" id="3.40.50.300">
    <property type="entry name" value="P-loop containing nucleotide triphosphate hydrolases"/>
    <property type="match status" value="1"/>
</dbReference>
<dbReference type="SUPFAM" id="SSF53383">
    <property type="entry name" value="PLP-dependent transferases"/>
    <property type="match status" value="1"/>
</dbReference>
<comment type="caution">
    <text evidence="12">The sequence shown here is derived from an EMBL/GenBank/DDBJ whole genome shotgun (WGS) entry which is preliminary data.</text>
</comment>
<dbReference type="SUPFAM" id="SSF48019">
    <property type="entry name" value="post-AAA+ oligomerization domain-like"/>
    <property type="match status" value="1"/>
</dbReference>
<evidence type="ECO:0000256" key="2">
    <source>
        <dbReference type="ARBA" id="ARBA00005378"/>
    </source>
</evidence>
<reference evidence="12" key="1">
    <citation type="submission" date="2020-04" db="EMBL/GenBank/DDBJ databases">
        <title>Draft genome resource of the tomato pathogen Pseudocercospora fuligena.</title>
        <authorList>
            <person name="Zaccaron A."/>
        </authorList>
    </citation>
    <scope>NUCLEOTIDE SEQUENCE</scope>
    <source>
        <strain evidence="12">PF001</strain>
    </source>
</reference>
<dbReference type="GO" id="GO:0003677">
    <property type="term" value="F:DNA binding"/>
    <property type="evidence" value="ECO:0007669"/>
    <property type="project" value="InterPro"/>
</dbReference>
<sequence>MGSIKETSLFYQSVQQSGLPFVAEASGIYYTLSNGQKIIDSTCGAAVAAIGHGDRRVKEAIISQLDKVSYAHPGYFQNGPSHDLADELVESTHGQMARACLTGSGSEAMEIAVKLARTYHLSMSPKSPRSHFIAREGSWHGCTLGTLSLGDFKGRKAPFQELLMDNVSRVSACNPYRGLRQGESEEAYVLRLQAELEAEFQRVGPHKVAAFVVEPIVGTTLGCVAPVQGYFEAMKEVCDRHGALIIFDEIMCGLGRSGTFHAWEQFGIIPDIQTVGKGLGAGYSTISAVLFNDKVVEGLEQGSGYFEHGQTYQCHPVACAGALEVQRIIRGENLVQNVAVLGDYLGQRLRDRFHENRHVGDVRGCGFFWCVEIVKDASSKEPFDPTLQIAKRMRLKGLQRGYDICLFSAGGFDIGDTVWIILYTATTPIVITTANTAEMSDFEDNDELEIDRPSNDIQFSSAKDSKGKRSAANLPVEAEDNLPWVEKYRPNSLSDVSGHRDILATINKFVDSNRLPHLLLYGPPGTGKTSTVLALARRIYGNKNMRQMVLELNASDDRGIEVVREQIKTFSSTKQIFAGSFDKSKQDDSMATYKLIILDEADAMTSTAQMALRRIMERYTANTRFCIIANYTHKLSPALLSRCTRFRFSPLKEPDIRRLVDKVIIEEGVNIASDATDSLVTLSKGDMRRALNVLQACHASSTPLHVPGEPVKEGKDIQRDLITMETIYDCIAAPHPADIKMIVQTLLTTKNVGSCLTTINALKKTKGLALADILTALGDELTELEVPAQTRVSWLEGLAEIEHRLSGGGSESVQTGGLVGVIRSGVGMMEKSKA</sequence>
<comment type="similarity">
    <text evidence="3">Belongs to the class-III pyridoxal-phosphate-dependent aminotransferase family.</text>
</comment>
<dbReference type="Gene3D" id="3.40.640.10">
    <property type="entry name" value="Type I PLP-dependent aspartate aminotransferase-like (Major domain)"/>
    <property type="match status" value="1"/>
</dbReference>
<dbReference type="Pfam" id="PF00004">
    <property type="entry name" value="AAA"/>
    <property type="match status" value="1"/>
</dbReference>
<dbReference type="AlphaFoldDB" id="A0A8H6RCF9"/>
<evidence type="ECO:0000256" key="5">
    <source>
        <dbReference type="ARBA" id="ARBA00022741"/>
    </source>
</evidence>
<evidence type="ECO:0000256" key="9">
    <source>
        <dbReference type="ARBA" id="ARBA00070184"/>
    </source>
</evidence>
<organism evidence="12 13">
    <name type="scientific">Pseudocercospora fuligena</name>
    <dbReference type="NCBI Taxonomy" id="685502"/>
    <lineage>
        <taxon>Eukaryota</taxon>
        <taxon>Fungi</taxon>
        <taxon>Dikarya</taxon>
        <taxon>Ascomycota</taxon>
        <taxon>Pezizomycotina</taxon>
        <taxon>Dothideomycetes</taxon>
        <taxon>Dothideomycetidae</taxon>
        <taxon>Mycosphaerellales</taxon>
        <taxon>Mycosphaerellaceae</taxon>
        <taxon>Pseudocercospora</taxon>
    </lineage>
</organism>
<dbReference type="GO" id="GO:0008483">
    <property type="term" value="F:transaminase activity"/>
    <property type="evidence" value="ECO:0007669"/>
    <property type="project" value="UniProtKB-KW"/>
</dbReference>
<dbReference type="SMART" id="SM00382">
    <property type="entry name" value="AAA"/>
    <property type="match status" value="1"/>
</dbReference>
<dbReference type="InterPro" id="IPR015424">
    <property type="entry name" value="PyrdxlP-dep_Trfase"/>
</dbReference>
<proteinExistence type="inferred from homology"/>
<dbReference type="GO" id="GO:0006271">
    <property type="term" value="P:DNA strand elongation involved in DNA replication"/>
    <property type="evidence" value="ECO:0007669"/>
    <property type="project" value="UniProtKB-ARBA"/>
</dbReference>
<dbReference type="FunFam" id="1.10.8.60:FF:000028">
    <property type="entry name" value="Replication factor C subunit 5"/>
    <property type="match status" value="1"/>
</dbReference>
<dbReference type="EMBL" id="JABCIY010000193">
    <property type="protein sequence ID" value="KAF7189300.1"/>
    <property type="molecule type" value="Genomic_DNA"/>
</dbReference>
<gene>
    <name evidence="12" type="ORF">HII31_09453</name>
</gene>
<dbReference type="Proteomes" id="UP000660729">
    <property type="component" value="Unassembled WGS sequence"/>
</dbReference>
<evidence type="ECO:0000259" key="11">
    <source>
        <dbReference type="SMART" id="SM00382"/>
    </source>
</evidence>
<dbReference type="Pfam" id="PF00202">
    <property type="entry name" value="Aminotran_3"/>
    <property type="match status" value="1"/>
</dbReference>